<dbReference type="Proteomes" id="UP001595886">
    <property type="component" value="Unassembled WGS sequence"/>
</dbReference>
<accession>A0ABV9QZ20</accession>
<name>A0ABV9QZ20_9GAMM</name>
<keyword evidence="2" id="KW-1185">Reference proteome</keyword>
<dbReference type="EMBL" id="JBHSHD010000015">
    <property type="protein sequence ID" value="MFC4822127.1"/>
    <property type="molecule type" value="Genomic_DNA"/>
</dbReference>
<gene>
    <name evidence="1" type="ORF">ACFO6Q_17510</name>
</gene>
<evidence type="ECO:0000313" key="2">
    <source>
        <dbReference type="Proteomes" id="UP001595886"/>
    </source>
</evidence>
<organism evidence="1 2">
    <name type="scientific">Dokdonella ginsengisoli</name>
    <dbReference type="NCBI Taxonomy" id="363846"/>
    <lineage>
        <taxon>Bacteria</taxon>
        <taxon>Pseudomonadati</taxon>
        <taxon>Pseudomonadota</taxon>
        <taxon>Gammaproteobacteria</taxon>
        <taxon>Lysobacterales</taxon>
        <taxon>Rhodanobacteraceae</taxon>
        <taxon>Dokdonella</taxon>
    </lineage>
</organism>
<evidence type="ECO:0000313" key="1">
    <source>
        <dbReference type="EMBL" id="MFC4822127.1"/>
    </source>
</evidence>
<dbReference type="RefSeq" id="WP_380022407.1">
    <property type="nucleotide sequence ID" value="NZ_JBHSHD010000015.1"/>
</dbReference>
<reference evidence="2" key="1">
    <citation type="journal article" date="2019" name="Int. J. Syst. Evol. Microbiol.">
        <title>The Global Catalogue of Microorganisms (GCM) 10K type strain sequencing project: providing services to taxonomists for standard genome sequencing and annotation.</title>
        <authorList>
            <consortium name="The Broad Institute Genomics Platform"/>
            <consortium name="The Broad Institute Genome Sequencing Center for Infectious Disease"/>
            <person name="Wu L."/>
            <person name="Ma J."/>
        </authorList>
    </citation>
    <scope>NUCLEOTIDE SEQUENCE [LARGE SCALE GENOMIC DNA]</scope>
    <source>
        <strain evidence="2">CCUG 30340</strain>
    </source>
</reference>
<sequence>MAIDANWAALLKSTLDGAHATRFGDAPPALVERARTSALGRRMLALRLEQTSPTLFDLAAANESGWVDEHPAALFSGERLRGAAMDLGALAFSPALRARVERSEVLRLREAIGAARVSFALSTDPWRGAIPDGVRHCAMAGLARVIDSVEAVTELLRQRGRVELFTYAANQHPLLAERIKLAFPPASAGERRDAWLPPETVAQYLGAARESAAVAHL</sequence>
<proteinExistence type="predicted"/>
<comment type="caution">
    <text evidence="1">The sequence shown here is derived from an EMBL/GenBank/DDBJ whole genome shotgun (WGS) entry which is preliminary data.</text>
</comment>
<protein>
    <submittedName>
        <fullName evidence="1">Uncharacterized protein</fullName>
    </submittedName>
</protein>